<sequence>MSSPGLRQRPRPTEARPAAPPPRTTRPRRSPMAPPRSFLWTRRIVLTLLALFALTPVYVMITSSLKNLQDVQGAFRWLPDGLTIRPYLDIWHTVPLARYFLNSLIVAGCATVCSVTVAVLAAYAVSRYSFRGRRFFTVTVLSTQMFPGILFLLPLFLIFVNIGNSTGVALYGSRGGLILTYLTFSLPFAVWMLVGYFDSIPRELDEAATVDGCGPLGALWRVVVPAAVPGIVAVSVYAFMTAWGEVLFASVMTDDTTRTLAVGLQGYASQTDVHWNQVMAASLVVSVPVVAGFLLLQRYLVAGLTAGAVK</sequence>
<feature type="transmembrane region" description="Helical" evidence="7">
    <location>
        <begin position="44"/>
        <end position="61"/>
    </location>
</feature>
<dbReference type="SUPFAM" id="SSF161098">
    <property type="entry name" value="MetI-like"/>
    <property type="match status" value="1"/>
</dbReference>
<keyword evidence="6 7" id="KW-0472">Membrane</keyword>
<dbReference type="PANTHER" id="PTHR32243:SF18">
    <property type="entry name" value="INNER MEMBRANE ABC TRANSPORTER PERMEASE PROTEIN YCJP"/>
    <property type="match status" value="1"/>
</dbReference>
<dbReference type="PANTHER" id="PTHR32243">
    <property type="entry name" value="MALTOSE TRANSPORT SYSTEM PERMEASE-RELATED"/>
    <property type="match status" value="1"/>
</dbReference>
<evidence type="ECO:0000256" key="2">
    <source>
        <dbReference type="ARBA" id="ARBA00022448"/>
    </source>
</evidence>
<dbReference type="AlphaFoldDB" id="A0A7U9PWS1"/>
<accession>A0A7U9PWS1</accession>
<proteinExistence type="inferred from homology"/>
<evidence type="ECO:0000256" key="7">
    <source>
        <dbReference type="RuleBase" id="RU363032"/>
    </source>
</evidence>
<evidence type="ECO:0000256" key="3">
    <source>
        <dbReference type="ARBA" id="ARBA00022475"/>
    </source>
</evidence>
<dbReference type="Gene3D" id="1.10.3720.10">
    <property type="entry name" value="MetI-like"/>
    <property type="match status" value="1"/>
</dbReference>
<name>A0A7U9PWS1_9ACTN</name>
<comment type="subcellular location">
    <subcellularLocation>
        <location evidence="1 7">Cell membrane</location>
        <topology evidence="1 7">Multi-pass membrane protein</topology>
    </subcellularLocation>
</comment>
<comment type="similarity">
    <text evidence="7">Belongs to the binding-protein-dependent transport system permease family.</text>
</comment>
<dbReference type="InterPro" id="IPR000515">
    <property type="entry name" value="MetI-like"/>
</dbReference>
<evidence type="ECO:0000256" key="4">
    <source>
        <dbReference type="ARBA" id="ARBA00022692"/>
    </source>
</evidence>
<dbReference type="Proteomes" id="UP000287830">
    <property type="component" value="Unassembled WGS sequence"/>
</dbReference>
<feature type="transmembrane region" description="Helical" evidence="7">
    <location>
        <begin position="135"/>
        <end position="158"/>
    </location>
</feature>
<comment type="caution">
    <text evidence="10">The sequence shown here is derived from an EMBL/GenBank/DDBJ whole genome shotgun (WGS) entry which is preliminary data.</text>
</comment>
<keyword evidence="5 7" id="KW-1133">Transmembrane helix</keyword>
<feature type="transmembrane region" description="Helical" evidence="7">
    <location>
        <begin position="218"/>
        <end position="240"/>
    </location>
</feature>
<gene>
    <name evidence="10" type="ORF">OEIGOIKO_01584</name>
</gene>
<evidence type="ECO:0000313" key="11">
    <source>
        <dbReference type="Proteomes" id="UP000287830"/>
    </source>
</evidence>
<dbReference type="InterPro" id="IPR035906">
    <property type="entry name" value="MetI-like_sf"/>
</dbReference>
<dbReference type="Pfam" id="PF00528">
    <property type="entry name" value="BPD_transp_1"/>
    <property type="match status" value="1"/>
</dbReference>
<dbReference type="GO" id="GO:0005886">
    <property type="term" value="C:plasma membrane"/>
    <property type="evidence" value="ECO:0007669"/>
    <property type="project" value="UniProtKB-SubCell"/>
</dbReference>
<keyword evidence="3" id="KW-1003">Cell membrane</keyword>
<reference evidence="10 11" key="1">
    <citation type="submission" date="2018-11" db="EMBL/GenBank/DDBJ databases">
        <title>Whole genome sequence of Streptomyces chrestomyceticus NBRC 13444(T).</title>
        <authorList>
            <person name="Komaki H."/>
            <person name="Tamura T."/>
        </authorList>
    </citation>
    <scope>NUCLEOTIDE SEQUENCE [LARGE SCALE GENOMIC DNA]</scope>
    <source>
        <strain evidence="10 11">NBRC 13444</strain>
    </source>
</reference>
<evidence type="ECO:0000256" key="6">
    <source>
        <dbReference type="ARBA" id="ARBA00023136"/>
    </source>
</evidence>
<dbReference type="GO" id="GO:0055085">
    <property type="term" value="P:transmembrane transport"/>
    <property type="evidence" value="ECO:0007669"/>
    <property type="project" value="InterPro"/>
</dbReference>
<feature type="transmembrane region" description="Helical" evidence="7">
    <location>
        <begin position="278"/>
        <end position="296"/>
    </location>
</feature>
<feature type="domain" description="ABC transmembrane type-1" evidence="9">
    <location>
        <begin position="100"/>
        <end position="296"/>
    </location>
</feature>
<evidence type="ECO:0000313" key="10">
    <source>
        <dbReference type="EMBL" id="GCD33860.1"/>
    </source>
</evidence>
<dbReference type="InterPro" id="IPR050901">
    <property type="entry name" value="BP-dep_ABC_trans_perm"/>
</dbReference>
<keyword evidence="4 7" id="KW-0812">Transmembrane</keyword>
<evidence type="ECO:0000256" key="5">
    <source>
        <dbReference type="ARBA" id="ARBA00022989"/>
    </source>
</evidence>
<organism evidence="10 11">
    <name type="scientific">Streptomyces chrestomyceticus JCM 4735</name>
    <dbReference type="NCBI Taxonomy" id="1306181"/>
    <lineage>
        <taxon>Bacteria</taxon>
        <taxon>Bacillati</taxon>
        <taxon>Actinomycetota</taxon>
        <taxon>Actinomycetes</taxon>
        <taxon>Kitasatosporales</taxon>
        <taxon>Streptomycetaceae</taxon>
        <taxon>Streptomyces</taxon>
    </lineage>
</organism>
<dbReference type="EMBL" id="BHZC01000001">
    <property type="protein sequence ID" value="GCD33860.1"/>
    <property type="molecule type" value="Genomic_DNA"/>
</dbReference>
<evidence type="ECO:0000256" key="1">
    <source>
        <dbReference type="ARBA" id="ARBA00004651"/>
    </source>
</evidence>
<feature type="region of interest" description="Disordered" evidence="8">
    <location>
        <begin position="1"/>
        <end position="34"/>
    </location>
</feature>
<keyword evidence="2 7" id="KW-0813">Transport</keyword>
<dbReference type="PROSITE" id="PS50928">
    <property type="entry name" value="ABC_TM1"/>
    <property type="match status" value="1"/>
</dbReference>
<feature type="transmembrane region" description="Helical" evidence="7">
    <location>
        <begin position="178"/>
        <end position="197"/>
    </location>
</feature>
<dbReference type="CDD" id="cd06261">
    <property type="entry name" value="TM_PBP2"/>
    <property type="match status" value="1"/>
</dbReference>
<feature type="transmembrane region" description="Helical" evidence="7">
    <location>
        <begin position="99"/>
        <end position="123"/>
    </location>
</feature>
<evidence type="ECO:0000259" key="9">
    <source>
        <dbReference type="PROSITE" id="PS50928"/>
    </source>
</evidence>
<evidence type="ECO:0000256" key="8">
    <source>
        <dbReference type="SAM" id="MobiDB-lite"/>
    </source>
</evidence>
<protein>
    <submittedName>
        <fullName evidence="10">ABC transporter permease</fullName>
    </submittedName>
</protein>